<evidence type="ECO:0000313" key="2">
    <source>
        <dbReference type="Proteomes" id="UP001162992"/>
    </source>
</evidence>
<keyword evidence="2" id="KW-1185">Reference proteome</keyword>
<gene>
    <name evidence="1" type="ORF">O6H91_19G037800</name>
</gene>
<proteinExistence type="predicted"/>
<dbReference type="Proteomes" id="UP001162992">
    <property type="component" value="Chromosome 19"/>
</dbReference>
<dbReference type="EMBL" id="CM055110">
    <property type="protein sequence ID" value="KAJ7521101.1"/>
    <property type="molecule type" value="Genomic_DNA"/>
</dbReference>
<reference evidence="2" key="1">
    <citation type="journal article" date="2024" name="Proc. Natl. Acad. Sci. U.S.A.">
        <title>Extraordinary preservation of gene collinearity over three hundred million years revealed in homosporous lycophytes.</title>
        <authorList>
            <person name="Li C."/>
            <person name="Wickell D."/>
            <person name="Kuo L.Y."/>
            <person name="Chen X."/>
            <person name="Nie B."/>
            <person name="Liao X."/>
            <person name="Peng D."/>
            <person name="Ji J."/>
            <person name="Jenkins J."/>
            <person name="Williams M."/>
            <person name="Shu S."/>
            <person name="Plott C."/>
            <person name="Barry K."/>
            <person name="Rajasekar S."/>
            <person name="Grimwood J."/>
            <person name="Han X."/>
            <person name="Sun S."/>
            <person name="Hou Z."/>
            <person name="He W."/>
            <person name="Dai G."/>
            <person name="Sun C."/>
            <person name="Schmutz J."/>
            <person name="Leebens-Mack J.H."/>
            <person name="Li F.W."/>
            <person name="Wang L."/>
        </authorList>
    </citation>
    <scope>NUCLEOTIDE SEQUENCE [LARGE SCALE GENOMIC DNA]</scope>
    <source>
        <strain evidence="2">cv. PW_Plant_1</strain>
    </source>
</reference>
<name>A0ACC2AUF7_DIPCM</name>
<evidence type="ECO:0000313" key="1">
    <source>
        <dbReference type="EMBL" id="KAJ7521101.1"/>
    </source>
</evidence>
<comment type="caution">
    <text evidence="1">The sequence shown here is derived from an EMBL/GenBank/DDBJ whole genome shotgun (WGS) entry which is preliminary data.</text>
</comment>
<sequence length="146" mass="15876">MLMYHVLSEYQTEESLYNVVRRSGKAIYSTLRLPHKLTAVEAEGTVQFGTGKGAATVYDPDIFADGRVSVQGINAVLIPLSSEGLSQERGLSGSAETTWAFNDGSFRCRHAIQKDHGLSTMAHFAADTQSRKFETSSTLLIGSSNE</sequence>
<accession>A0ACC2AUF7</accession>
<organism evidence="1 2">
    <name type="scientific">Diphasiastrum complanatum</name>
    <name type="common">Issler's clubmoss</name>
    <name type="synonym">Lycopodium complanatum</name>
    <dbReference type="NCBI Taxonomy" id="34168"/>
    <lineage>
        <taxon>Eukaryota</taxon>
        <taxon>Viridiplantae</taxon>
        <taxon>Streptophyta</taxon>
        <taxon>Embryophyta</taxon>
        <taxon>Tracheophyta</taxon>
        <taxon>Lycopodiopsida</taxon>
        <taxon>Lycopodiales</taxon>
        <taxon>Lycopodiaceae</taxon>
        <taxon>Lycopodioideae</taxon>
        <taxon>Diphasiastrum</taxon>
    </lineage>
</organism>
<protein>
    <submittedName>
        <fullName evidence="1">Uncharacterized protein</fullName>
    </submittedName>
</protein>